<dbReference type="Proteomes" id="UP000006578">
    <property type="component" value="Chromosome"/>
</dbReference>
<dbReference type="OrthoDB" id="8452501at2"/>
<dbReference type="RefSeq" id="WP_011542970.1">
    <property type="nucleotide sequence ID" value="NC_008048.1"/>
</dbReference>
<evidence type="ECO:0000256" key="1">
    <source>
        <dbReference type="SAM" id="Phobius"/>
    </source>
</evidence>
<organism evidence="2 3">
    <name type="scientific">Sphingopyxis alaskensis (strain DSM 13593 / LMG 18877 / RB2256)</name>
    <name type="common">Sphingomonas alaskensis</name>
    <dbReference type="NCBI Taxonomy" id="317655"/>
    <lineage>
        <taxon>Bacteria</taxon>
        <taxon>Pseudomonadati</taxon>
        <taxon>Pseudomonadota</taxon>
        <taxon>Alphaproteobacteria</taxon>
        <taxon>Sphingomonadales</taxon>
        <taxon>Sphingomonadaceae</taxon>
        <taxon>Sphingopyxis</taxon>
    </lineage>
</organism>
<dbReference type="STRING" id="317655.Sala_2700"/>
<gene>
    <name evidence="2" type="ordered locus">Sala_2700</name>
</gene>
<keyword evidence="1" id="KW-0472">Membrane</keyword>
<dbReference type="KEGG" id="sal:Sala_2700"/>
<keyword evidence="3" id="KW-1185">Reference proteome</keyword>
<feature type="transmembrane region" description="Helical" evidence="1">
    <location>
        <begin position="104"/>
        <end position="125"/>
    </location>
</feature>
<proteinExistence type="predicted"/>
<feature type="transmembrane region" description="Helical" evidence="1">
    <location>
        <begin position="47"/>
        <end position="68"/>
    </location>
</feature>
<feature type="transmembrane region" description="Helical" evidence="1">
    <location>
        <begin position="75"/>
        <end position="92"/>
    </location>
</feature>
<feature type="transmembrane region" description="Helical" evidence="1">
    <location>
        <begin position="7"/>
        <end position="27"/>
    </location>
</feature>
<reference evidence="2 3" key="1">
    <citation type="journal article" date="2009" name="Proc. Natl. Acad. Sci. U.S.A.">
        <title>The genomic basis of trophic strategy in marine bacteria.</title>
        <authorList>
            <person name="Lauro F.M."/>
            <person name="McDougald D."/>
            <person name="Thomas T."/>
            <person name="Williams T.J."/>
            <person name="Egan S."/>
            <person name="Rice S."/>
            <person name="DeMaere M.Z."/>
            <person name="Ting L."/>
            <person name="Ertan H."/>
            <person name="Johnson J."/>
            <person name="Ferriera S."/>
            <person name="Lapidus A."/>
            <person name="Anderson I."/>
            <person name="Kyrpides N."/>
            <person name="Munk A.C."/>
            <person name="Detter C."/>
            <person name="Han C.S."/>
            <person name="Brown M.V."/>
            <person name="Robb F.T."/>
            <person name="Kjelleberg S."/>
            <person name="Cavicchioli R."/>
        </authorList>
    </citation>
    <scope>NUCLEOTIDE SEQUENCE [LARGE SCALE GENOMIC DNA]</scope>
    <source>
        <strain evidence="3">DSM 13593 / LMG 18877 / RB2256</strain>
    </source>
</reference>
<evidence type="ECO:0008006" key="4">
    <source>
        <dbReference type="Google" id="ProtNLM"/>
    </source>
</evidence>
<keyword evidence="1" id="KW-0812">Transmembrane</keyword>
<evidence type="ECO:0000313" key="2">
    <source>
        <dbReference type="EMBL" id="ABF54405.1"/>
    </source>
</evidence>
<name>Q1GPL7_SPHAL</name>
<accession>Q1GPL7</accession>
<dbReference type="AlphaFoldDB" id="Q1GPL7"/>
<evidence type="ECO:0000313" key="3">
    <source>
        <dbReference type="Proteomes" id="UP000006578"/>
    </source>
</evidence>
<dbReference type="HOGENOM" id="CLU_153724_0_0_5"/>
<dbReference type="EMBL" id="CP000356">
    <property type="protein sequence ID" value="ABF54405.1"/>
    <property type="molecule type" value="Genomic_DNA"/>
</dbReference>
<protein>
    <recommendedName>
        <fullName evidence="4">DoxX</fullName>
    </recommendedName>
</protein>
<keyword evidence="1" id="KW-1133">Transmembrane helix</keyword>
<sequence>MKAQSLLLLRIGTGLLLVVWGLIRLVSPDKGAGVSVKYYAGLGASDTIQLIWGAILLVVGLLTVVGLFRRFAYPAQAVILVTGALSIWKYLLDPLGLWLLDRESSQVLFFPSLAVAGATLVLLAFRDEDRLALDRLLARRG</sequence>
<dbReference type="eggNOG" id="ENOG503398N">
    <property type="taxonomic scope" value="Bacteria"/>
</dbReference>